<feature type="transmembrane region" description="Helical" evidence="1">
    <location>
        <begin position="219"/>
        <end position="243"/>
    </location>
</feature>
<protein>
    <recommendedName>
        <fullName evidence="4">DUF373 family protein</fullName>
    </recommendedName>
</protein>
<evidence type="ECO:0000313" key="2">
    <source>
        <dbReference type="EMBL" id="BCU71160.1"/>
    </source>
</evidence>
<gene>
    <name evidence="2" type="ORF">KN1_24570</name>
</gene>
<keyword evidence="1" id="KW-0812">Transmembrane</keyword>
<organism evidence="2 3">
    <name type="scientific">Stygiolobus caldivivus</name>
    <dbReference type="NCBI Taxonomy" id="2824673"/>
    <lineage>
        <taxon>Archaea</taxon>
        <taxon>Thermoproteota</taxon>
        <taxon>Thermoprotei</taxon>
        <taxon>Sulfolobales</taxon>
        <taxon>Sulfolobaceae</taxon>
        <taxon>Stygiolobus</taxon>
    </lineage>
</organism>
<keyword evidence="1" id="KW-0472">Membrane</keyword>
<dbReference type="PANTHER" id="PTHR38815">
    <property type="entry name" value="HYPOTHETICAL MEMBRANE PROTEIN, CONSERVED, DUF373 FAMILY"/>
    <property type="match status" value="1"/>
</dbReference>
<reference evidence="2 3" key="1">
    <citation type="submission" date="2021-04" db="EMBL/GenBank/DDBJ databases">
        <title>Complete genome sequence of Stygiolobus sp. KN-1.</title>
        <authorList>
            <person name="Nakamura K."/>
            <person name="Sakai H."/>
            <person name="Kurosawa N."/>
        </authorList>
    </citation>
    <scope>NUCLEOTIDE SEQUENCE [LARGE SCALE GENOMIC DNA]</scope>
    <source>
        <strain evidence="2 3">KN-1</strain>
    </source>
</reference>
<name>A0A8D5ZK97_9CREN</name>
<dbReference type="EMBL" id="AP024597">
    <property type="protein sequence ID" value="BCU71160.1"/>
    <property type="molecule type" value="Genomic_DNA"/>
</dbReference>
<evidence type="ECO:0008006" key="4">
    <source>
        <dbReference type="Google" id="ProtNLM"/>
    </source>
</evidence>
<dbReference type="Pfam" id="PF04123">
    <property type="entry name" value="DUF373"/>
    <property type="match status" value="1"/>
</dbReference>
<dbReference type="AlphaFoldDB" id="A0A8D5ZK97"/>
<dbReference type="Proteomes" id="UP000825123">
    <property type="component" value="Chromosome"/>
</dbReference>
<evidence type="ECO:0000256" key="1">
    <source>
        <dbReference type="SAM" id="Phobius"/>
    </source>
</evidence>
<feature type="transmembrane region" description="Helical" evidence="1">
    <location>
        <begin position="161"/>
        <end position="181"/>
    </location>
</feature>
<proteinExistence type="predicted"/>
<feature type="transmembrane region" description="Helical" evidence="1">
    <location>
        <begin position="324"/>
        <end position="344"/>
    </location>
</feature>
<dbReference type="KEGG" id="csty:KN1_24570"/>
<dbReference type="InterPro" id="IPR007254">
    <property type="entry name" value="DUF373"/>
</dbReference>
<keyword evidence="1" id="KW-1133">Transmembrane helix</keyword>
<keyword evidence="3" id="KW-1185">Reference proteome</keyword>
<sequence>MIVMEKILIIYIDIDDDLGRIGIKTPVIGGCEAYKAIKIAEEKIPTDSDLNTMIVAYNIFKKMHDNGQDVEIAFISGSEGSSLESQLEFSRKLDEVIKKVNPSRAIVVYDSPEDAKAIPIIQSRLPIAGIERVLVEQYRGVEETYVLLGRYIKKALSEPRFSRIFLGVPGIILFILGLFSLLNLTAYAGPIIMMVVATALIIRGLGIDDLIENWWENSTIMVIVSIIALIAVIAGIINGYFVFIGLKSYDAVTELQVLLSISPYIVFASVVLFGGKAVNRIIAKDVKVWHDIFRIFSTVIIYYIIVIVARNLEENPAEVGLQTIYSLSITTLVLISIYILMNIIEKYKFNPTSATS</sequence>
<evidence type="ECO:0000313" key="3">
    <source>
        <dbReference type="Proteomes" id="UP000825123"/>
    </source>
</evidence>
<dbReference type="PANTHER" id="PTHR38815:SF1">
    <property type="entry name" value="DUF373 FAMILY PROTEIN"/>
    <property type="match status" value="1"/>
</dbReference>
<feature type="transmembrane region" description="Helical" evidence="1">
    <location>
        <begin position="295"/>
        <end position="312"/>
    </location>
</feature>
<feature type="transmembrane region" description="Helical" evidence="1">
    <location>
        <begin position="187"/>
        <end position="207"/>
    </location>
</feature>
<feature type="transmembrane region" description="Helical" evidence="1">
    <location>
        <begin position="255"/>
        <end position="274"/>
    </location>
</feature>
<accession>A0A8D5ZK97</accession>